<reference evidence="2 3" key="1">
    <citation type="submission" date="2018-06" db="EMBL/GenBank/DDBJ databases">
        <title>Comparative genomics reveals the genomic features of Rhizophagus irregularis, R. cerebriforme, R. diaphanum and Gigaspora rosea, and their symbiotic lifestyle signature.</title>
        <authorList>
            <person name="Morin E."/>
            <person name="San Clemente H."/>
            <person name="Chen E.C.H."/>
            <person name="De La Providencia I."/>
            <person name="Hainaut M."/>
            <person name="Kuo A."/>
            <person name="Kohler A."/>
            <person name="Murat C."/>
            <person name="Tang N."/>
            <person name="Roy S."/>
            <person name="Loubradou J."/>
            <person name="Henrissat B."/>
            <person name="Grigoriev I.V."/>
            <person name="Corradi N."/>
            <person name="Roux C."/>
            <person name="Martin F.M."/>
        </authorList>
    </citation>
    <scope>NUCLEOTIDE SEQUENCE [LARGE SCALE GENOMIC DNA]</scope>
    <source>
        <strain evidence="2 3">DAOM 194757</strain>
    </source>
</reference>
<evidence type="ECO:0000313" key="2">
    <source>
        <dbReference type="EMBL" id="RIB14076.1"/>
    </source>
</evidence>
<accession>A0A397V434</accession>
<dbReference type="STRING" id="44941.A0A397V434"/>
<evidence type="ECO:0000256" key="1">
    <source>
        <dbReference type="SAM" id="MobiDB-lite"/>
    </source>
</evidence>
<evidence type="ECO:0000313" key="3">
    <source>
        <dbReference type="Proteomes" id="UP000266673"/>
    </source>
</evidence>
<gene>
    <name evidence="2" type="ORF">C2G38_2196156</name>
</gene>
<dbReference type="EMBL" id="QKWP01000866">
    <property type="protein sequence ID" value="RIB14076.1"/>
    <property type="molecule type" value="Genomic_DNA"/>
</dbReference>
<protein>
    <submittedName>
        <fullName evidence="2">Uncharacterized protein</fullName>
    </submittedName>
</protein>
<comment type="caution">
    <text evidence="2">The sequence shown here is derived from an EMBL/GenBank/DDBJ whole genome shotgun (WGS) entry which is preliminary data.</text>
</comment>
<sequence length="147" mass="17599">MSDKCLVENMRCQGKRMSETWYVEEKFYQQKIHTWDDLLEPLKLVLPKTYTYILKNFNELPLYRTAENFEMLQFELNGFVNINSKEMAQEWFKAFELHSKTTMPQTKGYNVKGSHVLFQEKRHCAHSNEVKKKQSNREIKNPQSLQA</sequence>
<dbReference type="OrthoDB" id="2435991at2759"/>
<dbReference type="AlphaFoldDB" id="A0A397V434"/>
<feature type="compositionally biased region" description="Basic and acidic residues" evidence="1">
    <location>
        <begin position="126"/>
        <end position="140"/>
    </location>
</feature>
<proteinExistence type="predicted"/>
<feature type="region of interest" description="Disordered" evidence="1">
    <location>
        <begin position="126"/>
        <end position="147"/>
    </location>
</feature>
<name>A0A397V434_9GLOM</name>
<keyword evidence="3" id="KW-1185">Reference proteome</keyword>
<organism evidence="2 3">
    <name type="scientific">Gigaspora rosea</name>
    <dbReference type="NCBI Taxonomy" id="44941"/>
    <lineage>
        <taxon>Eukaryota</taxon>
        <taxon>Fungi</taxon>
        <taxon>Fungi incertae sedis</taxon>
        <taxon>Mucoromycota</taxon>
        <taxon>Glomeromycotina</taxon>
        <taxon>Glomeromycetes</taxon>
        <taxon>Diversisporales</taxon>
        <taxon>Gigasporaceae</taxon>
        <taxon>Gigaspora</taxon>
    </lineage>
</organism>
<dbReference type="Proteomes" id="UP000266673">
    <property type="component" value="Unassembled WGS sequence"/>
</dbReference>